<protein>
    <submittedName>
        <fullName evidence="2">133 kDa protein</fullName>
    </submittedName>
</protein>
<reference evidence="2" key="1">
    <citation type="journal article" date="2015" name="Virus Res.">
        <title>Multiple approaches for the detection and characterization of viral and plasmid symbionts from a collection of marine fungi.</title>
        <authorList>
            <person name="Nerva L."/>
            <person name="Ciuffo M."/>
            <person name="Vallino M."/>
            <person name="Margaria P."/>
            <person name="Varese G.C."/>
            <person name="Gnavi G."/>
            <person name="Turina M."/>
        </authorList>
    </citation>
    <scope>NUCLEOTIDE SEQUENCE</scope>
</reference>
<evidence type="ECO:0000256" key="1">
    <source>
        <dbReference type="SAM" id="MobiDB-lite"/>
    </source>
</evidence>
<dbReference type="EMBL" id="KT601119">
    <property type="protein sequence ID" value="ALO50146.1"/>
    <property type="molecule type" value="Genomic_RNA"/>
</dbReference>
<sequence length="1188" mass="131106">MATHTINTERYTATADTFLAKVASDGIKFDVSGLSSNPVEFTNALLDAGVSQGMSGDYHISHHGMATMTAALEDERRPQSHATSSVLLSHGTGQHGTIDGASEVMQFSRGSDMAGFTTTVEKQLALMYAKDAGVRNFAHIIQSYSDVNSTSGLVHIYHRLFRGLWHTTNYNQAPRQAEIVGREFHHSARLLPWDRTSAACFAAGQNHAMEDVLAGLRVSHNKYLTRILITADAIPDMEMERVRRALAVLAQMTKENLGFAPIPGTGHSCYTKGVKKINDLLIIPLSRAFQKIFESDGAGMDDDGIQVQYQGMFGGQACNQKVAAFPDNFVQNPRSWLDAISILLSLMGGGDQLSRAMTDSIRTTALFPDATITMLSSPVKNRLDPVYAGLEMTAYRRLVWMYTRLIRGRNHANEGFLDRQATQWPVHPMLGQFAENVIQAVNLSQHLVQPTLDRAFGVGVAQAGNADNCQFQWASGNNTEQVAPGRCMVENYTSGNASLSQLGTWNPARDVNQPDRRDHNDPVTGLEKDNYWFRYFLNFDLHDFESFKKVTCTMGMHEVSELLIWACDLDIPAGPPVWAERWGYQLVPATSLEALGRNAAQMRSLCWVRAEKMLTSSNLYEKTTERVFTGATRSRDAMLATNTMVGGDEDLRLANAFYVTNPGRLWSVYMAIAGIQASAADVVACQTALTKYRLALTTSVALTDNARLDAALQNTTMALQGVNAIALRDNLIAGFAHNCRTMGLSDMQYNLSRLVENNLYVCGQEGSLRTCREDQFVTYRRMDPSMLSFFLPGVQLTGGKVRGDNSWWTFSVGDRDTFGSVWKLEDEAADRLSLQAAMQRAACMSNRQLDFSIRFTVSSAEEEKGLAQYDLFRHYTHTMMRTNDLAPVSSLHAISPLEVFSPGMSFVISEDAGSTHLPLYDIQEKANILEDAGYAAFSWGYSRQRRNVTPSVMVGRDTQGNLNNYGLNGEMDDRYASMRGTGRLNDTINRADGPIIRGNNDDGYRLRGIRVQKVENTNSDFFSAAGRGNAVAPGKNWNVPIFNPRGLFIPNARQPGTYSLECFRLNAKRMNCRMYALTGRFYYNHHVLVKSQASDVALPEMINFIEAGLGSKAQPPAERGLALFGGAAATSRWASIKPFLDTDFAKRGATSFEVKDPVTVKEKNVPSSEGLEVGSTSDTAVASTPSEN</sequence>
<organism evidence="2">
    <name type="scientific">Pleosporales megabirnavirus 1</name>
    <dbReference type="NCBI Taxonomy" id="1755794"/>
    <lineage>
        <taxon>Viruses</taxon>
        <taxon>Riboviria</taxon>
        <taxon>Orthornavirae</taxon>
        <taxon>Duplornaviricota</taxon>
        <taxon>Chrymotiviricetes</taxon>
        <taxon>Ghabrivirales</taxon>
        <taxon>Alphatotivirineae</taxon>
        <taxon>Megabirnaviridae</taxon>
        <taxon>Megabirnavirus</taxon>
        <taxon>Megabirnavirus sani</taxon>
    </lineage>
</organism>
<proteinExistence type="predicted"/>
<name>A0A0S2KPA3_9VIRU</name>
<accession>A0A0S2KPA3</accession>
<feature type="compositionally biased region" description="Basic and acidic residues" evidence="1">
    <location>
        <begin position="512"/>
        <end position="522"/>
    </location>
</feature>
<feature type="region of interest" description="Disordered" evidence="1">
    <location>
        <begin position="503"/>
        <end position="522"/>
    </location>
</feature>
<evidence type="ECO:0000313" key="2">
    <source>
        <dbReference type="EMBL" id="ALO50146.1"/>
    </source>
</evidence>
<feature type="compositionally biased region" description="Polar residues" evidence="1">
    <location>
        <begin position="1174"/>
        <end position="1188"/>
    </location>
</feature>
<feature type="region of interest" description="Disordered" evidence="1">
    <location>
        <begin position="1163"/>
        <end position="1188"/>
    </location>
</feature>